<proteinExistence type="predicted"/>
<dbReference type="PANTHER" id="PTHR35910">
    <property type="entry name" value="2EXR DOMAIN-CONTAINING PROTEIN"/>
    <property type="match status" value="1"/>
</dbReference>
<dbReference type="EMBL" id="MU864949">
    <property type="protein sequence ID" value="KAK4464324.1"/>
    <property type="molecule type" value="Genomic_DNA"/>
</dbReference>
<evidence type="ECO:0000313" key="2">
    <source>
        <dbReference type="EMBL" id="KAK4464324.1"/>
    </source>
</evidence>
<reference evidence="2" key="2">
    <citation type="submission" date="2023-06" db="EMBL/GenBank/DDBJ databases">
        <authorList>
            <consortium name="Lawrence Berkeley National Laboratory"/>
            <person name="Mondo S.J."/>
            <person name="Hensen N."/>
            <person name="Bonometti L."/>
            <person name="Westerberg I."/>
            <person name="Brannstrom I.O."/>
            <person name="Guillou S."/>
            <person name="Cros-Aarteil S."/>
            <person name="Calhoun S."/>
            <person name="Haridas S."/>
            <person name="Kuo A."/>
            <person name="Pangilinan J."/>
            <person name="Riley R."/>
            <person name="Labutti K."/>
            <person name="Andreopoulos B."/>
            <person name="Lipzen A."/>
            <person name="Chen C."/>
            <person name="Yanf M."/>
            <person name="Daum C."/>
            <person name="Ng V."/>
            <person name="Clum A."/>
            <person name="Steindorff A."/>
            <person name="Ohm R."/>
            <person name="Martin F."/>
            <person name="Silar P."/>
            <person name="Natvig D."/>
            <person name="Lalanne C."/>
            <person name="Gautier V."/>
            <person name="Ament-Velasquez S.L."/>
            <person name="Kruys A."/>
            <person name="Hutchinson M.I."/>
            <person name="Powell A.J."/>
            <person name="Barry K."/>
            <person name="Miller A.N."/>
            <person name="Grigoriev I.V."/>
            <person name="Debuchy R."/>
            <person name="Gladieux P."/>
            <person name="Thoren M.H."/>
            <person name="Johannesson H."/>
        </authorList>
    </citation>
    <scope>NUCLEOTIDE SEQUENCE</scope>
    <source>
        <strain evidence="2">PSN324</strain>
    </source>
</reference>
<dbReference type="Pfam" id="PF20150">
    <property type="entry name" value="2EXR"/>
    <property type="match status" value="1"/>
</dbReference>
<dbReference type="PANTHER" id="PTHR35910:SF1">
    <property type="entry name" value="2EXR DOMAIN-CONTAINING PROTEIN"/>
    <property type="match status" value="1"/>
</dbReference>
<dbReference type="Proteomes" id="UP001321749">
    <property type="component" value="Unassembled WGS sequence"/>
</dbReference>
<dbReference type="AlphaFoldDB" id="A0AAV9HW72"/>
<gene>
    <name evidence="2" type="ORF">QBC42DRAFT_284524</name>
</gene>
<reference evidence="2" key="1">
    <citation type="journal article" date="2023" name="Mol. Phylogenet. Evol.">
        <title>Genome-scale phylogeny and comparative genomics of the fungal order Sordariales.</title>
        <authorList>
            <person name="Hensen N."/>
            <person name="Bonometti L."/>
            <person name="Westerberg I."/>
            <person name="Brannstrom I.O."/>
            <person name="Guillou S."/>
            <person name="Cros-Aarteil S."/>
            <person name="Calhoun S."/>
            <person name="Haridas S."/>
            <person name="Kuo A."/>
            <person name="Mondo S."/>
            <person name="Pangilinan J."/>
            <person name="Riley R."/>
            <person name="LaButti K."/>
            <person name="Andreopoulos B."/>
            <person name="Lipzen A."/>
            <person name="Chen C."/>
            <person name="Yan M."/>
            <person name="Daum C."/>
            <person name="Ng V."/>
            <person name="Clum A."/>
            <person name="Steindorff A."/>
            <person name="Ohm R.A."/>
            <person name="Martin F."/>
            <person name="Silar P."/>
            <person name="Natvig D.O."/>
            <person name="Lalanne C."/>
            <person name="Gautier V."/>
            <person name="Ament-Velasquez S.L."/>
            <person name="Kruys A."/>
            <person name="Hutchinson M.I."/>
            <person name="Powell A.J."/>
            <person name="Barry K."/>
            <person name="Miller A.N."/>
            <person name="Grigoriev I.V."/>
            <person name="Debuchy R."/>
            <person name="Gladieux P."/>
            <person name="Hiltunen Thoren M."/>
            <person name="Johannesson H."/>
        </authorList>
    </citation>
    <scope>NUCLEOTIDE SEQUENCE</scope>
    <source>
        <strain evidence="2">PSN324</strain>
    </source>
</reference>
<evidence type="ECO:0000313" key="3">
    <source>
        <dbReference type="Proteomes" id="UP001321749"/>
    </source>
</evidence>
<organism evidence="2 3">
    <name type="scientific">Cladorrhinum samala</name>
    <dbReference type="NCBI Taxonomy" id="585594"/>
    <lineage>
        <taxon>Eukaryota</taxon>
        <taxon>Fungi</taxon>
        <taxon>Dikarya</taxon>
        <taxon>Ascomycota</taxon>
        <taxon>Pezizomycotina</taxon>
        <taxon>Sordariomycetes</taxon>
        <taxon>Sordariomycetidae</taxon>
        <taxon>Sordariales</taxon>
        <taxon>Podosporaceae</taxon>
        <taxon>Cladorrhinum</taxon>
    </lineage>
</organism>
<dbReference type="InterPro" id="IPR045518">
    <property type="entry name" value="2EXR"/>
</dbReference>
<evidence type="ECO:0000259" key="1">
    <source>
        <dbReference type="Pfam" id="PF20150"/>
    </source>
</evidence>
<name>A0AAV9HW72_9PEZI</name>
<feature type="domain" description="2EXR" evidence="1">
    <location>
        <begin position="10"/>
        <end position="101"/>
    </location>
</feature>
<sequence>MDSKTQNVTFPQFSRLPLEIQDMVWTLTLPTRRIICLEDLFSGADLRASTLAPIRSGPPVASQVCKRSRNVAFLRGKRAKDLGLGQLLGDDVWLNPSTDTIHLGVKTLRGIAIEDLTAIVDAGFGISLSGDIRCWFYRNLIFRRCGEGIWWDKYEKWQLLKGVATAATAADSKQKSWEIVVGVLSSRHVLSVGGASSSGSLSDLGGEPDRLIHVNALHMDRTTRLGQALDNFASGGGMGEVWMQTKLRKFAASWCREQDRNKHNDDEGELIEDLVRDATGVNMDSWDRWDEAKDSFLSMLDGFQEFVPVVQIWVG</sequence>
<protein>
    <recommendedName>
        <fullName evidence="1">2EXR domain-containing protein</fullName>
    </recommendedName>
</protein>
<accession>A0AAV9HW72</accession>
<keyword evidence="3" id="KW-1185">Reference proteome</keyword>
<comment type="caution">
    <text evidence="2">The sequence shown here is derived from an EMBL/GenBank/DDBJ whole genome shotgun (WGS) entry which is preliminary data.</text>
</comment>